<keyword evidence="4" id="KW-1185">Reference proteome</keyword>
<proteinExistence type="inferred from homology"/>
<dbReference type="GO" id="GO:0005694">
    <property type="term" value="C:chromosome"/>
    <property type="evidence" value="ECO:0007669"/>
    <property type="project" value="TreeGrafter"/>
</dbReference>
<evidence type="ECO:0000313" key="4">
    <source>
        <dbReference type="Proteomes" id="UP000326565"/>
    </source>
</evidence>
<dbReference type="Pfam" id="PF00270">
    <property type="entry name" value="DEAD"/>
    <property type="match status" value="1"/>
</dbReference>
<dbReference type="GO" id="GO:0043138">
    <property type="term" value="F:3'-5' DNA helicase activity"/>
    <property type="evidence" value="ECO:0007669"/>
    <property type="project" value="TreeGrafter"/>
</dbReference>
<evidence type="ECO:0000259" key="2">
    <source>
        <dbReference type="PROSITE" id="PS51192"/>
    </source>
</evidence>
<dbReference type="GO" id="GO:0016787">
    <property type="term" value="F:hydrolase activity"/>
    <property type="evidence" value="ECO:0007669"/>
    <property type="project" value="UniProtKB-KW"/>
</dbReference>
<comment type="similarity">
    <text evidence="1">Belongs to the helicase family. RecQ subfamily.</text>
</comment>
<dbReference type="OrthoDB" id="5153301at2759"/>
<feature type="domain" description="Helicase ATP-binding" evidence="2">
    <location>
        <begin position="34"/>
        <end position="130"/>
    </location>
</feature>
<reference evidence="3 4" key="1">
    <citation type="submission" date="2019-04" db="EMBL/GenBank/DDBJ databases">
        <title>Friends and foes A comparative genomics study of 23 Aspergillus species from section Flavi.</title>
        <authorList>
            <consortium name="DOE Joint Genome Institute"/>
            <person name="Kjaerbolling I."/>
            <person name="Vesth T."/>
            <person name="Frisvad J.C."/>
            <person name="Nybo J.L."/>
            <person name="Theobald S."/>
            <person name="Kildgaard S."/>
            <person name="Isbrandt T."/>
            <person name="Kuo A."/>
            <person name="Sato A."/>
            <person name="Lyhne E.K."/>
            <person name="Kogle M.E."/>
            <person name="Wiebenga A."/>
            <person name="Kun R.S."/>
            <person name="Lubbers R.J."/>
            <person name="Makela M.R."/>
            <person name="Barry K."/>
            <person name="Chovatia M."/>
            <person name="Clum A."/>
            <person name="Daum C."/>
            <person name="Haridas S."/>
            <person name="He G."/>
            <person name="LaButti K."/>
            <person name="Lipzen A."/>
            <person name="Mondo S."/>
            <person name="Riley R."/>
            <person name="Salamov A."/>
            <person name="Simmons B.A."/>
            <person name="Magnuson J.K."/>
            <person name="Henrissat B."/>
            <person name="Mortensen U.H."/>
            <person name="Larsen T.O."/>
            <person name="Devries R.P."/>
            <person name="Grigoriev I.V."/>
            <person name="Machida M."/>
            <person name="Baker S.E."/>
            <person name="Andersen M.R."/>
        </authorList>
    </citation>
    <scope>NUCLEOTIDE SEQUENCE [LARGE SCALE GENOMIC DNA]</scope>
    <source>
        <strain evidence="3 4">CBS 151.66</strain>
    </source>
</reference>
<sequence length="131" mass="14732">MPTGGGKSMLFMLPAFAEPSGTIIALGLSCVAWESRRPPDEATIVLVTPESAVTDDFHTFINRLQQTRRLDRIVIDECHVVLNNQRDFRPQLRQLGRLNHARTQMVLLTATLPPQLESTLRRESRGLSLNI</sequence>
<dbReference type="PANTHER" id="PTHR13710:SF154">
    <property type="entry name" value="RECQ HELICASE, PUTATIVE (AFU_ORTHOLOGUE AFUA_6G14720)-RELATED"/>
    <property type="match status" value="1"/>
</dbReference>
<evidence type="ECO:0000256" key="1">
    <source>
        <dbReference type="ARBA" id="ARBA00005446"/>
    </source>
</evidence>
<organism evidence="3 4">
    <name type="scientific">Aspergillus leporis</name>
    <dbReference type="NCBI Taxonomy" id="41062"/>
    <lineage>
        <taxon>Eukaryota</taxon>
        <taxon>Fungi</taxon>
        <taxon>Dikarya</taxon>
        <taxon>Ascomycota</taxon>
        <taxon>Pezizomycotina</taxon>
        <taxon>Eurotiomycetes</taxon>
        <taxon>Eurotiomycetidae</taxon>
        <taxon>Eurotiales</taxon>
        <taxon>Aspergillaceae</taxon>
        <taxon>Aspergillus</taxon>
        <taxon>Aspergillus subgen. Circumdati</taxon>
    </lineage>
</organism>
<dbReference type="PROSITE" id="PS51257">
    <property type="entry name" value="PROKAR_LIPOPROTEIN"/>
    <property type="match status" value="1"/>
</dbReference>
<dbReference type="SUPFAM" id="SSF52540">
    <property type="entry name" value="P-loop containing nucleoside triphosphate hydrolases"/>
    <property type="match status" value="1"/>
</dbReference>
<accession>A0A5N5X3J0</accession>
<name>A0A5N5X3J0_9EURO</name>
<protein>
    <submittedName>
        <fullName evidence="3">P-loop containing nucleoside triphosphate hydrolase protein</fullName>
    </submittedName>
</protein>
<dbReference type="InterPro" id="IPR011545">
    <property type="entry name" value="DEAD/DEAH_box_helicase_dom"/>
</dbReference>
<evidence type="ECO:0000313" key="3">
    <source>
        <dbReference type="EMBL" id="KAB8074575.1"/>
    </source>
</evidence>
<dbReference type="GO" id="GO:0005737">
    <property type="term" value="C:cytoplasm"/>
    <property type="evidence" value="ECO:0007669"/>
    <property type="project" value="TreeGrafter"/>
</dbReference>
<dbReference type="PANTHER" id="PTHR13710">
    <property type="entry name" value="DNA HELICASE RECQ FAMILY MEMBER"/>
    <property type="match status" value="1"/>
</dbReference>
<gene>
    <name evidence="3" type="ORF">BDV29DRAFT_156457</name>
</gene>
<dbReference type="GO" id="GO:0003676">
    <property type="term" value="F:nucleic acid binding"/>
    <property type="evidence" value="ECO:0007669"/>
    <property type="project" value="InterPro"/>
</dbReference>
<dbReference type="Proteomes" id="UP000326565">
    <property type="component" value="Unassembled WGS sequence"/>
</dbReference>
<keyword evidence="3" id="KW-0378">Hydrolase</keyword>
<dbReference type="Gene3D" id="3.40.50.300">
    <property type="entry name" value="P-loop containing nucleotide triphosphate hydrolases"/>
    <property type="match status" value="1"/>
</dbReference>
<dbReference type="AlphaFoldDB" id="A0A5N5X3J0"/>
<dbReference type="PROSITE" id="PS51192">
    <property type="entry name" value="HELICASE_ATP_BIND_1"/>
    <property type="match status" value="1"/>
</dbReference>
<dbReference type="EMBL" id="ML732207">
    <property type="protein sequence ID" value="KAB8074575.1"/>
    <property type="molecule type" value="Genomic_DNA"/>
</dbReference>
<dbReference type="GO" id="GO:0009378">
    <property type="term" value="F:four-way junction helicase activity"/>
    <property type="evidence" value="ECO:0007669"/>
    <property type="project" value="TreeGrafter"/>
</dbReference>
<dbReference type="GO" id="GO:0000724">
    <property type="term" value="P:double-strand break repair via homologous recombination"/>
    <property type="evidence" value="ECO:0007669"/>
    <property type="project" value="TreeGrafter"/>
</dbReference>
<dbReference type="GO" id="GO:0005524">
    <property type="term" value="F:ATP binding"/>
    <property type="evidence" value="ECO:0007669"/>
    <property type="project" value="InterPro"/>
</dbReference>
<dbReference type="InterPro" id="IPR027417">
    <property type="entry name" value="P-loop_NTPase"/>
</dbReference>
<dbReference type="InterPro" id="IPR014001">
    <property type="entry name" value="Helicase_ATP-bd"/>
</dbReference>